<reference evidence="3 4" key="1">
    <citation type="submission" date="2018-06" db="EMBL/GenBank/DDBJ databases">
        <title>Whole genome sequencing of Candida tropicalis (genome annotated by CSBL at Korea University).</title>
        <authorList>
            <person name="Ahn J."/>
        </authorList>
    </citation>
    <scope>NUCLEOTIDE SEQUENCE [LARGE SCALE GENOMIC DNA]</scope>
    <source>
        <strain evidence="3 4">ATCC 20962</strain>
    </source>
</reference>
<comment type="caution">
    <text evidence="3">The sequence shown here is derived from an EMBL/GenBank/DDBJ whole genome shotgun (WGS) entry which is preliminary data.</text>
</comment>
<evidence type="ECO:0000313" key="3">
    <source>
        <dbReference type="EMBL" id="RCK59147.1"/>
    </source>
</evidence>
<dbReference type="AlphaFoldDB" id="A0A367XZW4"/>
<feature type="region of interest" description="Disordered" evidence="2">
    <location>
        <begin position="1"/>
        <end position="21"/>
    </location>
</feature>
<keyword evidence="1" id="KW-0175">Coiled coil</keyword>
<sequence>MTANPKKHARSDDDSDEDEDEYLDISGKRVKLLMNNLSLDDKRHPKSRRYEINPELHFFDNTSVKGKDSYTGSNLTSKLNGIIADHFQKVLHSGLQVIRWYDYRFVVIYRYKRWFVKLWNRFVKKYNQKNKVYIRAFGSMEQILKLIQDNLITWKDLTNIITQENELEIKRLKLREEIRNLDKRFEEISAENDALKDIHYNYWDNLNFDKDLHMLDVSDDELEGGKISELNDDSSMEM</sequence>
<dbReference type="Proteomes" id="UP000253472">
    <property type="component" value="Unassembled WGS sequence"/>
</dbReference>
<accession>A0A367XZW4</accession>
<dbReference type="OrthoDB" id="4084459at2759"/>
<evidence type="ECO:0000313" key="4">
    <source>
        <dbReference type="Proteomes" id="UP000253472"/>
    </source>
</evidence>
<feature type="coiled-coil region" evidence="1">
    <location>
        <begin position="164"/>
        <end position="198"/>
    </location>
</feature>
<name>A0A367XZW4_9ASCO</name>
<protein>
    <submittedName>
        <fullName evidence="3">Uncharacterized protein</fullName>
    </submittedName>
</protein>
<evidence type="ECO:0000256" key="2">
    <source>
        <dbReference type="SAM" id="MobiDB-lite"/>
    </source>
</evidence>
<gene>
    <name evidence="3" type="ORF">Cantr_07965</name>
</gene>
<keyword evidence="4" id="KW-1185">Reference proteome</keyword>
<dbReference type="EMBL" id="QLNQ01000027">
    <property type="protein sequence ID" value="RCK59147.1"/>
    <property type="molecule type" value="Genomic_DNA"/>
</dbReference>
<evidence type="ECO:0000256" key="1">
    <source>
        <dbReference type="SAM" id="Coils"/>
    </source>
</evidence>
<organism evidence="3 4">
    <name type="scientific">Candida viswanathii</name>
    <dbReference type="NCBI Taxonomy" id="5486"/>
    <lineage>
        <taxon>Eukaryota</taxon>
        <taxon>Fungi</taxon>
        <taxon>Dikarya</taxon>
        <taxon>Ascomycota</taxon>
        <taxon>Saccharomycotina</taxon>
        <taxon>Pichiomycetes</taxon>
        <taxon>Debaryomycetaceae</taxon>
        <taxon>Candida/Lodderomyces clade</taxon>
        <taxon>Candida</taxon>
    </lineage>
</organism>
<proteinExistence type="predicted"/>